<feature type="non-terminal residue" evidence="7">
    <location>
        <position position="1"/>
    </location>
</feature>
<reference evidence="7 8" key="1">
    <citation type="journal article" date="2007" name="Science">
        <title>Sea anemone genome reveals ancestral eumetazoan gene repertoire and genomic organization.</title>
        <authorList>
            <person name="Putnam N.H."/>
            <person name="Srivastava M."/>
            <person name="Hellsten U."/>
            <person name="Dirks B."/>
            <person name="Chapman J."/>
            <person name="Salamov A."/>
            <person name="Terry A."/>
            <person name="Shapiro H."/>
            <person name="Lindquist E."/>
            <person name="Kapitonov V.V."/>
            <person name="Jurka J."/>
            <person name="Genikhovich G."/>
            <person name="Grigoriev I.V."/>
            <person name="Lucas S.M."/>
            <person name="Steele R.E."/>
            <person name="Finnerty J.R."/>
            <person name="Technau U."/>
            <person name="Martindale M.Q."/>
            <person name="Rokhsar D.S."/>
        </authorList>
    </citation>
    <scope>NUCLEOTIDE SEQUENCE [LARGE SCALE GENOMIC DNA]</scope>
    <source>
        <strain evidence="8">CH2 X CH6</strain>
    </source>
</reference>
<gene>
    <name evidence="7" type="ORF">NEMVEDRAFT_v1g46881</name>
</gene>
<dbReference type="STRING" id="45351.A7TCM1"/>
<dbReference type="eggNOG" id="KOG3776">
    <property type="taxonomic scope" value="Eukaryota"/>
</dbReference>
<evidence type="ECO:0000256" key="1">
    <source>
        <dbReference type="ARBA" id="ARBA00004370"/>
    </source>
</evidence>
<protein>
    <submittedName>
        <fullName evidence="7">Uncharacterized protein</fullName>
    </submittedName>
</protein>
<evidence type="ECO:0000256" key="2">
    <source>
        <dbReference type="ARBA" id="ARBA00010532"/>
    </source>
</evidence>
<dbReference type="PANTHER" id="PTHR11923:SF51">
    <property type="entry name" value="LYSOSOME MEMBRANE PROTEIN 2"/>
    <property type="match status" value="1"/>
</dbReference>
<keyword evidence="8" id="KW-1185">Reference proteome</keyword>
<feature type="non-terminal residue" evidence="7">
    <location>
        <position position="245"/>
    </location>
</feature>
<dbReference type="PANTHER" id="PTHR11923">
    <property type="entry name" value="SCAVENGER RECEPTOR CLASS B TYPE-1 SR-B1"/>
    <property type="match status" value="1"/>
</dbReference>
<evidence type="ECO:0000256" key="4">
    <source>
        <dbReference type="ARBA" id="ARBA00022989"/>
    </source>
</evidence>
<evidence type="ECO:0000256" key="6">
    <source>
        <dbReference type="ARBA" id="ARBA00023180"/>
    </source>
</evidence>
<dbReference type="KEGG" id="nve:5496566"/>
<evidence type="ECO:0000313" key="8">
    <source>
        <dbReference type="Proteomes" id="UP000001593"/>
    </source>
</evidence>
<dbReference type="GO" id="GO:0005044">
    <property type="term" value="F:scavenger receptor activity"/>
    <property type="evidence" value="ECO:0000318"/>
    <property type="project" value="GO_Central"/>
</dbReference>
<keyword evidence="5" id="KW-0472">Membrane</keyword>
<dbReference type="AlphaFoldDB" id="A7TCM1"/>
<dbReference type="OMA" id="MXEVANT"/>
<keyword evidence="6" id="KW-0325">Glycoprotein</keyword>
<comment type="similarity">
    <text evidence="2">Belongs to the CD36 family.</text>
</comment>
<organism evidence="7 8">
    <name type="scientific">Nematostella vectensis</name>
    <name type="common">Starlet sea anemone</name>
    <dbReference type="NCBI Taxonomy" id="45351"/>
    <lineage>
        <taxon>Eukaryota</taxon>
        <taxon>Metazoa</taxon>
        <taxon>Cnidaria</taxon>
        <taxon>Anthozoa</taxon>
        <taxon>Hexacorallia</taxon>
        <taxon>Actiniaria</taxon>
        <taxon>Edwardsiidae</taxon>
        <taxon>Nematostella</taxon>
    </lineage>
</organism>
<keyword evidence="4" id="KW-1133">Transmembrane helix</keyword>
<name>A7TCM1_NEMVE</name>
<dbReference type="EMBL" id="DS476541">
    <property type="protein sequence ID" value="EDO26198.1"/>
    <property type="molecule type" value="Genomic_DNA"/>
</dbReference>
<dbReference type="GO" id="GO:0016020">
    <property type="term" value="C:membrane"/>
    <property type="evidence" value="ECO:0000318"/>
    <property type="project" value="GO_Central"/>
</dbReference>
<sequence length="245" mass="27531">QKKWYVFTPELSCSGCDPEADSVTTVNIAYAIMTEVAKGYSRIVRVGIDALLKYEKEHLFMTRTVREVLWGYDDPLFAEFSKLKDMFNLKFLPEISPLITMEYNETYDGISTVNTGTKNMDRTLDWIAWKGQSSMGLWNSSYANMINGSDGTQFPPGSGPGDTLYFFSTNLCRSIYLKFDSAKKMKGIPVNRYTTPASLFKNYTEVSSNRDFCLGRCYPDGILAGSQDCTPSTVTSPIVISTPHF</sequence>
<dbReference type="InterPro" id="IPR002159">
    <property type="entry name" value="CD36_fam"/>
</dbReference>
<evidence type="ECO:0000313" key="7">
    <source>
        <dbReference type="EMBL" id="EDO26198.1"/>
    </source>
</evidence>
<dbReference type="Pfam" id="PF01130">
    <property type="entry name" value="CD36"/>
    <property type="match status" value="1"/>
</dbReference>
<keyword evidence="3" id="KW-0812">Transmembrane</keyword>
<proteinExistence type="inferred from homology"/>
<dbReference type="PRINTS" id="PR01609">
    <property type="entry name" value="CD36FAMILY"/>
</dbReference>
<dbReference type="InParanoid" id="A7TCM1"/>
<dbReference type="HOGENOM" id="CLU_1135914_0_0_1"/>
<accession>A7TCM1</accession>
<evidence type="ECO:0000256" key="5">
    <source>
        <dbReference type="ARBA" id="ARBA00023136"/>
    </source>
</evidence>
<comment type="subcellular location">
    <subcellularLocation>
        <location evidence="1">Membrane</location>
    </subcellularLocation>
</comment>
<dbReference type="PhylomeDB" id="A7TCM1"/>
<dbReference type="Proteomes" id="UP000001593">
    <property type="component" value="Unassembled WGS sequence"/>
</dbReference>
<evidence type="ECO:0000256" key="3">
    <source>
        <dbReference type="ARBA" id="ARBA00022692"/>
    </source>
</evidence>